<name>A0ABN2L5S3_9MICO</name>
<evidence type="ECO:0000313" key="4">
    <source>
        <dbReference type="Proteomes" id="UP001500851"/>
    </source>
</evidence>
<dbReference type="EMBL" id="BAAAOB010000001">
    <property type="protein sequence ID" value="GAA1776234.1"/>
    <property type="molecule type" value="Genomic_DNA"/>
</dbReference>
<dbReference type="Pfam" id="PF13672">
    <property type="entry name" value="PP2C_2"/>
    <property type="match status" value="1"/>
</dbReference>
<protein>
    <submittedName>
        <fullName evidence="3">Protein phosphatase 2C domain-containing protein</fullName>
    </submittedName>
</protein>
<dbReference type="InterPro" id="IPR015655">
    <property type="entry name" value="PP2C"/>
</dbReference>
<dbReference type="InterPro" id="IPR001932">
    <property type="entry name" value="PPM-type_phosphatase-like_dom"/>
</dbReference>
<accession>A0ABN2L5S3</accession>
<dbReference type="PANTHER" id="PTHR47992">
    <property type="entry name" value="PROTEIN PHOSPHATASE"/>
    <property type="match status" value="1"/>
</dbReference>
<dbReference type="SUPFAM" id="SSF81606">
    <property type="entry name" value="PP2C-like"/>
    <property type="match status" value="1"/>
</dbReference>
<dbReference type="Proteomes" id="UP001500851">
    <property type="component" value="Unassembled WGS sequence"/>
</dbReference>
<evidence type="ECO:0000256" key="1">
    <source>
        <dbReference type="SAM" id="MobiDB-lite"/>
    </source>
</evidence>
<dbReference type="RefSeq" id="WP_344027857.1">
    <property type="nucleotide sequence ID" value="NZ_BAAAOB010000001.1"/>
</dbReference>
<dbReference type="PROSITE" id="PS51746">
    <property type="entry name" value="PPM_2"/>
    <property type="match status" value="1"/>
</dbReference>
<feature type="compositionally biased region" description="Basic and acidic residues" evidence="1">
    <location>
        <begin position="251"/>
        <end position="263"/>
    </location>
</feature>
<dbReference type="SMART" id="SM00331">
    <property type="entry name" value="PP2C_SIG"/>
    <property type="match status" value="1"/>
</dbReference>
<proteinExistence type="predicted"/>
<dbReference type="CDD" id="cd00143">
    <property type="entry name" value="PP2Cc"/>
    <property type="match status" value="1"/>
</dbReference>
<sequence>MIGLEAAALTHPGLRRAVNEDSLLARDPVFLVADGMGGHDAGDRASRAAIEAFSGRFAATPEGVPITQIEGAIDSARAAVAGLSAQTERGAGCTLTGAIRTSVEGVPHWYVLNIGDSRVYLHRGSELVQVTRDHSLQEELRAEGSADAERVSRNVITRALGSLDSRHDAWLVPIEAGMRVLICSDGLTTEVGDDDLRAVLTMTANVDAAADELVRRACAAGGRDNITVVLVEVAGGGSAPSGGFDDEDENDRTIERTRPGARA</sequence>
<reference evidence="3 4" key="1">
    <citation type="journal article" date="2019" name="Int. J. Syst. Evol. Microbiol.">
        <title>The Global Catalogue of Microorganisms (GCM) 10K type strain sequencing project: providing services to taxonomists for standard genome sequencing and annotation.</title>
        <authorList>
            <consortium name="The Broad Institute Genomics Platform"/>
            <consortium name="The Broad Institute Genome Sequencing Center for Infectious Disease"/>
            <person name="Wu L."/>
            <person name="Ma J."/>
        </authorList>
    </citation>
    <scope>NUCLEOTIDE SEQUENCE [LARGE SCALE GENOMIC DNA]</scope>
    <source>
        <strain evidence="3 4">JCM 14736</strain>
    </source>
</reference>
<dbReference type="InterPro" id="IPR036457">
    <property type="entry name" value="PPM-type-like_dom_sf"/>
</dbReference>
<comment type="caution">
    <text evidence="3">The sequence shown here is derived from an EMBL/GenBank/DDBJ whole genome shotgun (WGS) entry which is preliminary data.</text>
</comment>
<dbReference type="Gene3D" id="3.60.40.10">
    <property type="entry name" value="PPM-type phosphatase domain"/>
    <property type="match status" value="1"/>
</dbReference>
<evidence type="ECO:0000313" key="3">
    <source>
        <dbReference type="EMBL" id="GAA1776234.1"/>
    </source>
</evidence>
<organism evidence="3 4">
    <name type="scientific">Leucobacter iarius</name>
    <dbReference type="NCBI Taxonomy" id="333963"/>
    <lineage>
        <taxon>Bacteria</taxon>
        <taxon>Bacillati</taxon>
        <taxon>Actinomycetota</taxon>
        <taxon>Actinomycetes</taxon>
        <taxon>Micrococcales</taxon>
        <taxon>Microbacteriaceae</taxon>
        <taxon>Leucobacter</taxon>
    </lineage>
</organism>
<dbReference type="SMART" id="SM00332">
    <property type="entry name" value="PP2Cc"/>
    <property type="match status" value="1"/>
</dbReference>
<evidence type="ECO:0000259" key="2">
    <source>
        <dbReference type="PROSITE" id="PS51746"/>
    </source>
</evidence>
<gene>
    <name evidence="3" type="ORF">GCM10009768_00860</name>
</gene>
<keyword evidence="4" id="KW-1185">Reference proteome</keyword>
<feature type="region of interest" description="Disordered" evidence="1">
    <location>
        <begin position="237"/>
        <end position="263"/>
    </location>
</feature>
<feature type="domain" description="PPM-type phosphatase" evidence="2">
    <location>
        <begin position="5"/>
        <end position="233"/>
    </location>
</feature>